<organism evidence="3 4">
    <name type="scientific">Photinus pyralis</name>
    <name type="common">Common eastern firefly</name>
    <name type="synonym">Lampyris pyralis</name>
    <dbReference type="NCBI Taxonomy" id="7054"/>
    <lineage>
        <taxon>Eukaryota</taxon>
        <taxon>Metazoa</taxon>
        <taxon>Ecdysozoa</taxon>
        <taxon>Arthropoda</taxon>
        <taxon>Hexapoda</taxon>
        <taxon>Insecta</taxon>
        <taxon>Pterygota</taxon>
        <taxon>Neoptera</taxon>
        <taxon>Endopterygota</taxon>
        <taxon>Coleoptera</taxon>
        <taxon>Polyphaga</taxon>
        <taxon>Elateriformia</taxon>
        <taxon>Elateroidea</taxon>
        <taxon>Lampyridae</taxon>
        <taxon>Lampyrinae</taxon>
        <taxon>Photinus</taxon>
    </lineage>
</organism>
<dbReference type="FunCoup" id="A0A5N4B0P7">
    <property type="interactions" value="42"/>
</dbReference>
<comment type="caution">
    <text evidence="3">The sequence shown here is derived from an EMBL/GenBank/DDBJ whole genome shotgun (WGS) entry which is preliminary data.</text>
</comment>
<dbReference type="GO" id="GO:0005634">
    <property type="term" value="C:nucleus"/>
    <property type="evidence" value="ECO:0007669"/>
    <property type="project" value="TreeGrafter"/>
</dbReference>
<dbReference type="PANTHER" id="PTHR12243">
    <property type="entry name" value="MADF DOMAIN TRANSCRIPTION FACTOR"/>
    <property type="match status" value="1"/>
</dbReference>
<reference evidence="3 4" key="1">
    <citation type="journal article" date="2018" name="Elife">
        <title>Firefly genomes illuminate parallel origins of bioluminescence in beetles.</title>
        <authorList>
            <person name="Fallon T.R."/>
            <person name="Lower S.E."/>
            <person name="Chang C.H."/>
            <person name="Bessho-Uehara M."/>
            <person name="Martin G.J."/>
            <person name="Bewick A.J."/>
            <person name="Behringer M."/>
            <person name="Debat H.J."/>
            <person name="Wong I."/>
            <person name="Day J.C."/>
            <person name="Suvorov A."/>
            <person name="Silva C.J."/>
            <person name="Stanger-Hall K.F."/>
            <person name="Hall D.W."/>
            <person name="Schmitz R.J."/>
            <person name="Nelson D.R."/>
            <person name="Lewis S.M."/>
            <person name="Shigenobu S."/>
            <person name="Bybee S.M."/>
            <person name="Larracuente A.M."/>
            <person name="Oba Y."/>
            <person name="Weng J.K."/>
        </authorList>
    </citation>
    <scope>NUCLEOTIDE SEQUENCE [LARGE SCALE GENOMIC DNA]</scope>
    <source>
        <strain evidence="3">1611_PpyrPB1</strain>
        <tissue evidence="3">Whole body</tissue>
    </source>
</reference>
<feature type="region of interest" description="Disordered" evidence="1">
    <location>
        <begin position="128"/>
        <end position="173"/>
    </location>
</feature>
<evidence type="ECO:0000256" key="1">
    <source>
        <dbReference type="SAM" id="MobiDB-lite"/>
    </source>
</evidence>
<sequence length="241" mass="27465">MEDGELIDQVRLFSHLYDKSNKLYKDSSAIKNAWETISHVLGSTVEDCQRRWAVLRARFNAERKKYTPSGAAGDTSSWVYFNAMSFLTEHVTQRRTKRNIPAATSSCAAEKQKLNPWESFSIMIEGESEEFEEDPHVNLLSPTSSMSRTSTLTQQSAPSPTERPTKAKSQKKVDENVNKTIQQAMGTLDGYMTSKAHQPTMPTEEDRDMCFGKMVGLELKEIKDENKKKELKRQILQILYS</sequence>
<dbReference type="Pfam" id="PF10545">
    <property type="entry name" value="MADF_DNA_bdg"/>
    <property type="match status" value="1"/>
</dbReference>
<dbReference type="PROSITE" id="PS51029">
    <property type="entry name" value="MADF"/>
    <property type="match status" value="1"/>
</dbReference>
<keyword evidence="4" id="KW-1185">Reference proteome</keyword>
<evidence type="ECO:0000259" key="2">
    <source>
        <dbReference type="PROSITE" id="PS51029"/>
    </source>
</evidence>
<dbReference type="EMBL" id="VVIM01000001">
    <property type="protein sequence ID" value="KAB0803167.1"/>
    <property type="molecule type" value="Genomic_DNA"/>
</dbReference>
<dbReference type="Proteomes" id="UP000327044">
    <property type="component" value="Unassembled WGS sequence"/>
</dbReference>
<accession>A0A5N4B0P7</accession>
<protein>
    <recommendedName>
        <fullName evidence="2">MADF domain-containing protein</fullName>
    </recommendedName>
</protein>
<name>A0A5N4B0P7_PHOPY</name>
<dbReference type="InterPro" id="IPR006578">
    <property type="entry name" value="MADF-dom"/>
</dbReference>
<dbReference type="SMART" id="SM00595">
    <property type="entry name" value="MADF"/>
    <property type="match status" value="1"/>
</dbReference>
<dbReference type="GO" id="GO:0005667">
    <property type="term" value="C:transcription regulator complex"/>
    <property type="evidence" value="ECO:0007669"/>
    <property type="project" value="TreeGrafter"/>
</dbReference>
<evidence type="ECO:0000313" key="3">
    <source>
        <dbReference type="EMBL" id="KAB0803167.1"/>
    </source>
</evidence>
<feature type="compositionally biased region" description="Polar residues" evidence="1">
    <location>
        <begin position="140"/>
        <end position="159"/>
    </location>
</feature>
<dbReference type="InParanoid" id="A0A5N4B0P7"/>
<gene>
    <name evidence="3" type="ORF">PPYR_00137</name>
</gene>
<dbReference type="InterPro" id="IPR039353">
    <property type="entry name" value="TF_Adf1"/>
</dbReference>
<dbReference type="GO" id="GO:0006357">
    <property type="term" value="P:regulation of transcription by RNA polymerase II"/>
    <property type="evidence" value="ECO:0007669"/>
    <property type="project" value="TreeGrafter"/>
</dbReference>
<feature type="domain" description="MADF" evidence="2">
    <location>
        <begin position="5"/>
        <end position="92"/>
    </location>
</feature>
<evidence type="ECO:0000313" key="4">
    <source>
        <dbReference type="Proteomes" id="UP000327044"/>
    </source>
</evidence>
<dbReference type="PANTHER" id="PTHR12243:SF60">
    <property type="entry name" value="SI:CH211-15D5.12-RELATED"/>
    <property type="match status" value="1"/>
</dbReference>
<dbReference type="AlphaFoldDB" id="A0A5N4B0P7"/>
<proteinExistence type="predicted"/>